<dbReference type="EMBL" id="JALIDZ010000003">
    <property type="protein sequence ID" value="MCT8971494.1"/>
    <property type="molecule type" value="Genomic_DNA"/>
</dbReference>
<dbReference type="SUPFAM" id="SSF51230">
    <property type="entry name" value="Single hybrid motif"/>
    <property type="match status" value="1"/>
</dbReference>
<dbReference type="InterPro" id="IPR011053">
    <property type="entry name" value="Single_hybrid_motif"/>
</dbReference>
<evidence type="ECO:0000256" key="8">
    <source>
        <dbReference type="ARBA" id="ARBA00023267"/>
    </source>
</evidence>
<evidence type="ECO:0000259" key="11">
    <source>
        <dbReference type="PROSITE" id="PS50968"/>
    </source>
</evidence>
<dbReference type="PROSITE" id="PS50968">
    <property type="entry name" value="BIOTINYL_LIPOYL"/>
    <property type="match status" value="1"/>
</dbReference>
<dbReference type="AlphaFoldDB" id="A0AAW5QYQ9"/>
<gene>
    <name evidence="12" type="ORF">MUB46_06485</name>
</gene>
<comment type="pathway">
    <text evidence="2 9">Lipid metabolism; fatty acid biosynthesis.</text>
</comment>
<dbReference type="Pfam" id="PF00364">
    <property type="entry name" value="Biotin_lipoyl"/>
    <property type="match status" value="1"/>
</dbReference>
<evidence type="ECO:0000256" key="1">
    <source>
        <dbReference type="ARBA" id="ARBA00003761"/>
    </source>
</evidence>
<dbReference type="PANTHER" id="PTHR45266">
    <property type="entry name" value="OXALOACETATE DECARBOXYLASE ALPHA CHAIN"/>
    <property type="match status" value="1"/>
</dbReference>
<dbReference type="PANTHER" id="PTHR45266:SF3">
    <property type="entry name" value="OXALOACETATE DECARBOXYLASE ALPHA CHAIN"/>
    <property type="match status" value="1"/>
</dbReference>
<dbReference type="InterPro" id="IPR000089">
    <property type="entry name" value="Biotin_lipoyl"/>
</dbReference>
<comment type="caution">
    <text evidence="12">The sequence shown here is derived from an EMBL/GenBank/DDBJ whole genome shotgun (WGS) entry which is preliminary data.</text>
</comment>
<name>A0AAW5QYQ9_9HYPH</name>
<dbReference type="GO" id="GO:0009317">
    <property type="term" value="C:acetyl-CoA carboxylase complex"/>
    <property type="evidence" value="ECO:0007669"/>
    <property type="project" value="InterPro"/>
</dbReference>
<evidence type="ECO:0000256" key="10">
    <source>
        <dbReference type="SAM" id="MobiDB-lite"/>
    </source>
</evidence>
<dbReference type="InterPro" id="IPR050709">
    <property type="entry name" value="Biotin_Carboxyl_Carrier/Decarb"/>
</dbReference>
<dbReference type="InterPro" id="IPR001882">
    <property type="entry name" value="Biotin_BS"/>
</dbReference>
<evidence type="ECO:0000256" key="9">
    <source>
        <dbReference type="RuleBase" id="RU364072"/>
    </source>
</evidence>
<evidence type="ECO:0000256" key="6">
    <source>
        <dbReference type="ARBA" id="ARBA00023098"/>
    </source>
</evidence>
<accession>A0AAW5QYQ9</accession>
<sequence>MKYGAFENTGPLKPSKMKGVSMTGQADLTHQDVMRILQIVDETDAAEVLVEFGGMKLHVQKGAGAQGASLDPGGSTQPVVPAHPPAPAVETGSEPIPTLTDTGSQQPAALPEGAVVIRSPMLGRFFRAPSPTEPPFVEVGSRITADQTVGLIEVMKLFNNVKAGVGGTVVEIRTANEEMVEEDQILFVVQPD</sequence>
<keyword evidence="7 9" id="KW-0275">Fatty acid biosynthesis</keyword>
<dbReference type="CDD" id="cd06850">
    <property type="entry name" value="biotinyl_domain"/>
    <property type="match status" value="1"/>
</dbReference>
<evidence type="ECO:0000256" key="2">
    <source>
        <dbReference type="ARBA" id="ARBA00005194"/>
    </source>
</evidence>
<dbReference type="RefSeq" id="WP_261615075.1">
    <property type="nucleotide sequence ID" value="NZ_JALIDZ010000003.1"/>
</dbReference>
<dbReference type="GO" id="GO:0006633">
    <property type="term" value="P:fatty acid biosynthetic process"/>
    <property type="evidence" value="ECO:0007669"/>
    <property type="project" value="UniProtKB-KW"/>
</dbReference>
<comment type="function">
    <text evidence="1 9">This protein is a component of the acetyl coenzyme A carboxylase complex; first, biotin carboxylase catalyzes the carboxylation of the carrier protein and then the transcarboxylase transfers the carboxyl group to form malonyl-CoA.</text>
</comment>
<dbReference type="PROSITE" id="PS00188">
    <property type="entry name" value="BIOTIN"/>
    <property type="match status" value="1"/>
</dbReference>
<reference evidence="12 13" key="1">
    <citation type="submission" date="2022-04" db="EMBL/GenBank/DDBJ databases">
        <authorList>
            <person name="Ye Y.-Q."/>
            <person name="Du Z.-J."/>
        </authorList>
    </citation>
    <scope>NUCLEOTIDE SEQUENCE [LARGE SCALE GENOMIC DNA]</scope>
    <source>
        <strain evidence="12 13">A6E488</strain>
    </source>
</reference>
<evidence type="ECO:0000256" key="3">
    <source>
        <dbReference type="ARBA" id="ARBA00017562"/>
    </source>
</evidence>
<feature type="region of interest" description="Disordered" evidence="10">
    <location>
        <begin position="63"/>
        <end position="108"/>
    </location>
</feature>
<evidence type="ECO:0000256" key="4">
    <source>
        <dbReference type="ARBA" id="ARBA00022516"/>
    </source>
</evidence>
<evidence type="ECO:0000256" key="5">
    <source>
        <dbReference type="ARBA" id="ARBA00022832"/>
    </source>
</evidence>
<keyword evidence="13" id="KW-1185">Reference proteome</keyword>
<dbReference type="PRINTS" id="PR01071">
    <property type="entry name" value="ACOABIOTINCC"/>
</dbReference>
<keyword evidence="6 9" id="KW-0443">Lipid metabolism</keyword>
<dbReference type="Gene3D" id="2.40.50.100">
    <property type="match status" value="1"/>
</dbReference>
<dbReference type="GO" id="GO:0003989">
    <property type="term" value="F:acetyl-CoA carboxylase activity"/>
    <property type="evidence" value="ECO:0007669"/>
    <property type="project" value="InterPro"/>
</dbReference>
<feature type="domain" description="Lipoyl-binding" evidence="11">
    <location>
        <begin position="114"/>
        <end position="190"/>
    </location>
</feature>
<organism evidence="12 13">
    <name type="scientific">Microbaculum marinisediminis</name>
    <dbReference type="NCBI Taxonomy" id="2931392"/>
    <lineage>
        <taxon>Bacteria</taxon>
        <taxon>Pseudomonadati</taxon>
        <taxon>Pseudomonadota</taxon>
        <taxon>Alphaproteobacteria</taxon>
        <taxon>Hyphomicrobiales</taxon>
        <taxon>Tepidamorphaceae</taxon>
        <taxon>Microbaculum</taxon>
    </lineage>
</organism>
<keyword evidence="8 9" id="KW-0092">Biotin</keyword>
<evidence type="ECO:0000313" key="12">
    <source>
        <dbReference type="EMBL" id="MCT8971494.1"/>
    </source>
</evidence>
<evidence type="ECO:0000313" key="13">
    <source>
        <dbReference type="Proteomes" id="UP001320898"/>
    </source>
</evidence>
<keyword evidence="5 9" id="KW-0276">Fatty acid metabolism</keyword>
<evidence type="ECO:0000256" key="7">
    <source>
        <dbReference type="ARBA" id="ARBA00023160"/>
    </source>
</evidence>
<protein>
    <recommendedName>
        <fullName evidence="3 9">Biotin carboxyl carrier protein of acetyl-CoA carboxylase</fullName>
    </recommendedName>
</protein>
<keyword evidence="4 9" id="KW-0444">Lipid biosynthesis</keyword>
<dbReference type="Proteomes" id="UP001320898">
    <property type="component" value="Unassembled WGS sequence"/>
</dbReference>
<proteinExistence type="predicted"/>
<dbReference type="InterPro" id="IPR001249">
    <property type="entry name" value="AcCoA_biotinCC"/>
</dbReference>